<evidence type="ECO:0000256" key="4">
    <source>
        <dbReference type="ARBA" id="ARBA00022753"/>
    </source>
</evidence>
<evidence type="ECO:0000256" key="5">
    <source>
        <dbReference type="ARBA" id="ARBA00023034"/>
    </source>
</evidence>
<feature type="domain" description="Vps53 C-terminal" evidence="8">
    <location>
        <begin position="610"/>
        <end position="694"/>
    </location>
</feature>
<proteinExistence type="inferred from homology"/>
<accession>A0A0X8HWE0</accession>
<dbReference type="InterPro" id="IPR039766">
    <property type="entry name" value="Vps53"/>
</dbReference>
<dbReference type="GeneID" id="28726118"/>
<keyword evidence="10" id="KW-1185">Reference proteome</keyword>
<evidence type="ECO:0000259" key="8">
    <source>
        <dbReference type="Pfam" id="PF16854"/>
    </source>
</evidence>
<comment type="similarity">
    <text evidence="3">Belongs to the VPS53 family.</text>
</comment>
<dbReference type="InterPro" id="IPR031745">
    <property type="entry name" value="Vps53_C"/>
</dbReference>
<evidence type="ECO:0000256" key="1">
    <source>
        <dbReference type="ARBA" id="ARBA00004150"/>
    </source>
</evidence>
<evidence type="ECO:0000256" key="3">
    <source>
        <dbReference type="ARBA" id="ARBA00008628"/>
    </source>
</evidence>
<dbReference type="EMBL" id="CP014248">
    <property type="protein sequence ID" value="AMD22754.1"/>
    <property type="molecule type" value="Genomic_DNA"/>
</dbReference>
<evidence type="ECO:0000313" key="10">
    <source>
        <dbReference type="Proteomes" id="UP000243052"/>
    </source>
</evidence>
<dbReference type="InterPro" id="IPR038260">
    <property type="entry name" value="Vps53_C_sf"/>
</dbReference>
<evidence type="ECO:0000313" key="9">
    <source>
        <dbReference type="EMBL" id="AMD22754.1"/>
    </source>
</evidence>
<dbReference type="Gene3D" id="1.10.357.110">
    <property type="entry name" value="Vacuolar protein sorting-associated protein 53, C-terminus"/>
    <property type="match status" value="1"/>
</dbReference>
<dbReference type="InterPro" id="IPR007234">
    <property type="entry name" value="Vps53_N"/>
</dbReference>
<dbReference type="GO" id="GO:0005829">
    <property type="term" value="C:cytosol"/>
    <property type="evidence" value="ECO:0007669"/>
    <property type="project" value="GOC"/>
</dbReference>
<gene>
    <name evidence="9" type="ORF">AW171_hschr84808</name>
</gene>
<feature type="domain" description="Vps53 N-terminal" evidence="7">
    <location>
        <begin position="7"/>
        <end position="365"/>
    </location>
</feature>
<evidence type="ECO:0000256" key="6">
    <source>
        <dbReference type="ARBA" id="ARBA00023136"/>
    </source>
</evidence>
<dbReference type="Proteomes" id="UP000243052">
    <property type="component" value="Chromosome viii"/>
</dbReference>
<reference evidence="9 10" key="1">
    <citation type="submission" date="2016-01" db="EMBL/GenBank/DDBJ databases">
        <title>Genome sequence of the yeast Holleya sinecauda.</title>
        <authorList>
            <person name="Dietrich F.S."/>
        </authorList>
    </citation>
    <scope>NUCLEOTIDE SEQUENCE [LARGE SCALE GENOMIC DNA]</scope>
    <source>
        <strain evidence="9 10">ATCC 58844</strain>
    </source>
</reference>
<dbReference type="STRING" id="45286.A0A0X8HWE0"/>
<dbReference type="GO" id="GO:0042147">
    <property type="term" value="P:retrograde transport, endosome to Golgi"/>
    <property type="evidence" value="ECO:0007669"/>
    <property type="project" value="InterPro"/>
</dbReference>
<organism evidence="9 10">
    <name type="scientific">Eremothecium sinecaudum</name>
    <dbReference type="NCBI Taxonomy" id="45286"/>
    <lineage>
        <taxon>Eukaryota</taxon>
        <taxon>Fungi</taxon>
        <taxon>Dikarya</taxon>
        <taxon>Ascomycota</taxon>
        <taxon>Saccharomycotina</taxon>
        <taxon>Saccharomycetes</taxon>
        <taxon>Saccharomycetales</taxon>
        <taxon>Saccharomycetaceae</taxon>
        <taxon>Eremothecium</taxon>
    </lineage>
</organism>
<keyword evidence="6" id="KW-0472">Membrane</keyword>
<dbReference type="PANTHER" id="PTHR12820">
    <property type="entry name" value="VACUOLAR SORTING PROTEIN 53"/>
    <property type="match status" value="1"/>
</dbReference>
<dbReference type="RefSeq" id="XP_017989750.1">
    <property type="nucleotide sequence ID" value="XM_018133978.1"/>
</dbReference>
<dbReference type="GO" id="GO:0000938">
    <property type="term" value="C:GARP complex"/>
    <property type="evidence" value="ECO:0007669"/>
    <property type="project" value="InterPro"/>
</dbReference>
<name>A0A0X8HWE0_9SACH</name>
<dbReference type="PANTHER" id="PTHR12820:SF0">
    <property type="entry name" value="VACUOLAR PROTEIN SORTING-ASSOCIATED PROTEIN 53 HOMOLOG"/>
    <property type="match status" value="1"/>
</dbReference>
<sequence length="798" mass="92915">MGIQSLDYDPTNDVISILSEFDSLEQLNRLIAVTRNRKLELEHEIKDELASNDSTNDGLDDSKDLEELIDYIGKTKIMSKETESTISHLTKGISYLDNAKRNLTHSMSWFQNLKSLTDAYASCEEYFRQYMFKEMYASYSLMTSLSSVFEEYKSVDEINILLNKVHTLEHEILNRIKILYRKLFENRGNVGIDESTFEEGICKLLEITASTKFEIIDWCLDKVLEELQEIFSVDDEAGSLENISRRYLFFKKVLNNFQTNYSSYFPSDWAMPSRLTSMFLILTKHDLEILLHREMAKSSSLELFMNALQSTIEFEKYINVKFPNMLNKGSEEKLSTCFEPYLSLWISHNDKIMNSKILTYLSEPKLPDSTESHVIPSSADLFRTYRAILSQTLELIEGNGRNTVLVDLAGFFSRWLVEYSNKILQPLLLPENARIEDRDEVVQYTILMINTADYCSTTVGQLEEKLQAYSDRSELISQYTDNARSDFSVLISRGIRFLLNQIIAPPLKFAWREFANYDWSNSMVEDYSRYVLTIKHILLADERQGKSLIQNILSQFERDIYKWNILGHIVDLIINEYLRVIVNLLRPRQPYGTLTSKRHFSINQVINIGEQLLLDVQFLKEVLKQLPDSLSHDRPDSSTRYNNRIDTSIDQMIDLFNILVSPIEPIAKYHENFFKYAKTKSHICWALLLSLKGMSWDLAQWKSFWSEFNAQEGALSDIDINLFVFQRDENIIRSFISDLEDIVDPTWRAFFTNDLLIPLSNKKQTHFAQTPNSVHINKSINENLKHFVSSTRFFSRGG</sequence>
<dbReference type="Pfam" id="PF04100">
    <property type="entry name" value="Vps53_N"/>
    <property type="match status" value="1"/>
</dbReference>
<keyword evidence="5" id="KW-0333">Golgi apparatus</keyword>
<dbReference type="AlphaFoldDB" id="A0A0X8HWE0"/>
<dbReference type="Pfam" id="PF16854">
    <property type="entry name" value="VPS53_C"/>
    <property type="match status" value="1"/>
</dbReference>
<evidence type="ECO:0000259" key="7">
    <source>
        <dbReference type="Pfam" id="PF04100"/>
    </source>
</evidence>
<dbReference type="GO" id="GO:0010008">
    <property type="term" value="C:endosome membrane"/>
    <property type="evidence" value="ECO:0007669"/>
    <property type="project" value="UniProtKB-SubCell"/>
</dbReference>
<dbReference type="OrthoDB" id="10261632at2759"/>
<evidence type="ECO:0000256" key="2">
    <source>
        <dbReference type="ARBA" id="ARBA00004481"/>
    </source>
</evidence>
<comment type="subcellular location">
    <subcellularLocation>
        <location evidence="2">Endosome membrane</location>
        <topology evidence="2">Peripheral membrane protein</topology>
    </subcellularLocation>
    <subcellularLocation>
        <location evidence="1">Golgi apparatus</location>
        <location evidence="1">trans-Golgi network membrane</location>
        <topology evidence="1">Peripheral membrane protein</topology>
    </subcellularLocation>
</comment>
<keyword evidence="4" id="KW-0967">Endosome</keyword>
<protein>
    <submittedName>
        <fullName evidence="9">HHL016Wp</fullName>
    </submittedName>
</protein>